<dbReference type="Pfam" id="PF04566">
    <property type="entry name" value="RNA_pol_Rpb2_4"/>
    <property type="match status" value="1"/>
</dbReference>
<feature type="domain" description="DNA-directed RNA polymerase subunit 2 hybrid-binding" evidence="11">
    <location>
        <begin position="741"/>
        <end position="949"/>
    </location>
</feature>
<gene>
    <name evidence="18" type="ORF">EYC84_005233</name>
</gene>
<accession>A0A5M9JYC3</accession>
<dbReference type="GO" id="GO:0032549">
    <property type="term" value="F:ribonucleoside binding"/>
    <property type="evidence" value="ECO:0007669"/>
    <property type="project" value="InterPro"/>
</dbReference>
<proteinExistence type="inferred from homology"/>
<evidence type="ECO:0000259" key="15">
    <source>
        <dbReference type="Pfam" id="PF04565"/>
    </source>
</evidence>
<comment type="similarity">
    <text evidence="1 8">Belongs to the RNA polymerase beta chain family.</text>
</comment>
<dbReference type="Pfam" id="PF04565">
    <property type="entry name" value="RNA_pol_Rpb2_3"/>
    <property type="match status" value="1"/>
</dbReference>
<comment type="caution">
    <text evidence="18">The sequence shown here is derived from an EMBL/GenBank/DDBJ whole genome shotgun (WGS) entry which is preliminary data.</text>
</comment>
<dbReference type="Pfam" id="PF04563">
    <property type="entry name" value="RNA_pol_Rpb2_1"/>
    <property type="match status" value="1"/>
</dbReference>
<evidence type="ECO:0000256" key="3">
    <source>
        <dbReference type="ARBA" id="ARBA00022679"/>
    </source>
</evidence>
<dbReference type="GO" id="GO:0003677">
    <property type="term" value="F:DNA binding"/>
    <property type="evidence" value="ECO:0007669"/>
    <property type="project" value="InterPro"/>
</dbReference>
<dbReference type="InterPro" id="IPR007120">
    <property type="entry name" value="DNA-dir_RNAP_su2_dom"/>
</dbReference>
<evidence type="ECO:0000256" key="7">
    <source>
        <dbReference type="ARBA" id="ARBA00023163"/>
    </source>
</evidence>
<dbReference type="InterPro" id="IPR015712">
    <property type="entry name" value="DNA-dir_RNA_pol_su2"/>
</dbReference>
<dbReference type="GO" id="GO:0006351">
    <property type="term" value="P:DNA-templated transcription"/>
    <property type="evidence" value="ECO:0007669"/>
    <property type="project" value="InterPro"/>
</dbReference>
<feature type="domain" description="RNA polymerase Rpb2" evidence="17">
    <location>
        <begin position="617"/>
        <end position="649"/>
    </location>
</feature>
<evidence type="ECO:0000259" key="17">
    <source>
        <dbReference type="Pfam" id="PF04567"/>
    </source>
</evidence>
<feature type="domain" description="RNA polymerase beta subunit protrusion" evidence="14">
    <location>
        <begin position="100"/>
        <end position="438"/>
    </location>
</feature>
<keyword evidence="5" id="KW-0479">Metal-binding</keyword>
<keyword evidence="4 9" id="KW-0548">Nucleotidyltransferase</keyword>
<evidence type="ECO:0000256" key="8">
    <source>
        <dbReference type="RuleBase" id="RU000434"/>
    </source>
</evidence>
<dbReference type="EMBL" id="VICG01000003">
    <property type="protein sequence ID" value="KAA8573650.1"/>
    <property type="molecule type" value="Genomic_DNA"/>
</dbReference>
<evidence type="ECO:0000259" key="11">
    <source>
        <dbReference type="Pfam" id="PF00562"/>
    </source>
</evidence>
<dbReference type="FunFam" id="3.90.1100.10:FF:000009">
    <property type="entry name" value="DNA-directed RNA polymerase subunit beta"/>
    <property type="match status" value="1"/>
</dbReference>
<dbReference type="PANTHER" id="PTHR20856">
    <property type="entry name" value="DNA-DIRECTED RNA POLYMERASE I SUBUNIT 2"/>
    <property type="match status" value="1"/>
</dbReference>
<comment type="function">
    <text evidence="9">DNA-dependent RNA polymerase catalyzes the transcription of DNA into RNA using the four ribonucleoside triphosphates as substrates.</text>
</comment>
<feature type="domain" description="RNA polymerase Rpb2" evidence="13">
    <location>
        <begin position="282"/>
        <end position="401"/>
    </location>
</feature>
<dbReference type="InterPro" id="IPR007641">
    <property type="entry name" value="RNA_pol_Rpb2_7"/>
</dbReference>
<evidence type="ECO:0000256" key="10">
    <source>
        <dbReference type="SAM" id="MobiDB-lite"/>
    </source>
</evidence>
<evidence type="ECO:0000256" key="5">
    <source>
        <dbReference type="ARBA" id="ARBA00022723"/>
    </source>
</evidence>
<dbReference type="InterPro" id="IPR037033">
    <property type="entry name" value="DNA-dir_RNAP_su2_hyb_sf"/>
</dbReference>
<feature type="compositionally biased region" description="Low complexity" evidence="10">
    <location>
        <begin position="12"/>
        <end position="27"/>
    </location>
</feature>
<name>A0A5M9JYC3_MONFR</name>
<dbReference type="Gene3D" id="2.40.270.10">
    <property type="entry name" value="DNA-directed RNA polymerase, subunit 2, domain 6"/>
    <property type="match status" value="2"/>
</dbReference>
<protein>
    <recommendedName>
        <fullName evidence="9">DNA-directed RNA polymerase subunit beta</fullName>
        <ecNumber evidence="9">2.7.7.6</ecNumber>
    </recommendedName>
</protein>
<evidence type="ECO:0000259" key="14">
    <source>
        <dbReference type="Pfam" id="PF04563"/>
    </source>
</evidence>
<dbReference type="AlphaFoldDB" id="A0A5M9JYC3"/>
<feature type="domain" description="RNA polymerase Rpb2" evidence="16">
    <location>
        <begin position="573"/>
        <end position="596"/>
    </location>
</feature>
<dbReference type="VEuPathDB" id="FungiDB:MFRU_001g03860"/>
<comment type="catalytic activity">
    <reaction evidence="9">
        <text>RNA(n) + a ribonucleoside 5'-triphosphate = RNA(n+1) + diphosphate</text>
        <dbReference type="Rhea" id="RHEA:21248"/>
        <dbReference type="Rhea" id="RHEA-COMP:14527"/>
        <dbReference type="Rhea" id="RHEA-COMP:17342"/>
        <dbReference type="ChEBI" id="CHEBI:33019"/>
        <dbReference type="ChEBI" id="CHEBI:61557"/>
        <dbReference type="ChEBI" id="CHEBI:140395"/>
        <dbReference type="EC" id="2.7.7.6"/>
    </reaction>
</comment>
<evidence type="ECO:0000256" key="4">
    <source>
        <dbReference type="ARBA" id="ARBA00022695"/>
    </source>
</evidence>
<keyword evidence="2 9" id="KW-0240">DNA-directed RNA polymerase</keyword>
<evidence type="ECO:0000313" key="18">
    <source>
        <dbReference type="EMBL" id="KAA8573650.1"/>
    </source>
</evidence>
<evidence type="ECO:0000259" key="12">
    <source>
        <dbReference type="Pfam" id="PF04560"/>
    </source>
</evidence>
<feature type="compositionally biased region" description="Basic and acidic residues" evidence="10">
    <location>
        <begin position="827"/>
        <end position="836"/>
    </location>
</feature>
<evidence type="ECO:0000313" key="19">
    <source>
        <dbReference type="Proteomes" id="UP000322873"/>
    </source>
</evidence>
<feature type="region of interest" description="Disordered" evidence="10">
    <location>
        <begin position="818"/>
        <end position="838"/>
    </location>
</feature>
<dbReference type="InterPro" id="IPR007645">
    <property type="entry name" value="RNA_pol_Rpb2_3"/>
</dbReference>
<feature type="region of interest" description="Disordered" evidence="10">
    <location>
        <begin position="1"/>
        <end position="63"/>
    </location>
</feature>
<evidence type="ECO:0000256" key="6">
    <source>
        <dbReference type="ARBA" id="ARBA00022833"/>
    </source>
</evidence>
<dbReference type="Pfam" id="PF00562">
    <property type="entry name" value="RNA_pol_Rpb2_6"/>
    <property type="match status" value="2"/>
</dbReference>
<dbReference type="InterPro" id="IPR007647">
    <property type="entry name" value="RNA_pol_Rpb2_5"/>
</dbReference>
<keyword evidence="3 9" id="KW-0808">Transferase</keyword>
<dbReference type="PROSITE" id="PS01166">
    <property type="entry name" value="RNA_POL_BETA"/>
    <property type="match status" value="1"/>
</dbReference>
<evidence type="ECO:0000259" key="13">
    <source>
        <dbReference type="Pfam" id="PF04561"/>
    </source>
</evidence>
<dbReference type="Gene3D" id="3.90.1800.10">
    <property type="entry name" value="RNA polymerase alpha subunit dimerisation domain"/>
    <property type="match status" value="1"/>
</dbReference>
<evidence type="ECO:0000256" key="2">
    <source>
        <dbReference type="ARBA" id="ARBA00022478"/>
    </source>
</evidence>
<dbReference type="Pfam" id="PF04567">
    <property type="entry name" value="RNA_pol_Rpb2_5"/>
    <property type="match status" value="1"/>
</dbReference>
<organism evidence="18 19">
    <name type="scientific">Monilinia fructicola</name>
    <name type="common">Brown rot fungus</name>
    <name type="synonym">Ciboria fructicola</name>
    <dbReference type="NCBI Taxonomy" id="38448"/>
    <lineage>
        <taxon>Eukaryota</taxon>
        <taxon>Fungi</taxon>
        <taxon>Dikarya</taxon>
        <taxon>Ascomycota</taxon>
        <taxon>Pezizomycotina</taxon>
        <taxon>Leotiomycetes</taxon>
        <taxon>Helotiales</taxon>
        <taxon>Sclerotiniaceae</taxon>
        <taxon>Monilinia</taxon>
    </lineage>
</organism>
<dbReference type="GO" id="GO:0046872">
    <property type="term" value="F:metal ion binding"/>
    <property type="evidence" value="ECO:0007669"/>
    <property type="project" value="UniProtKB-KW"/>
</dbReference>
<dbReference type="CDD" id="cd00653">
    <property type="entry name" value="RNA_pol_B_RPB2"/>
    <property type="match status" value="1"/>
</dbReference>
<dbReference type="FunFam" id="3.90.1100.10:FF:000020">
    <property type="entry name" value="DNA-directed RNA polymerase subunit beta"/>
    <property type="match status" value="1"/>
</dbReference>
<keyword evidence="19" id="KW-1185">Reference proteome</keyword>
<sequence length="1057" mass="118221">MPPKKKAAGPVEATAQATSAKKAQESAQEVDDPSVESENPKRKRVTKPKQAVNTRPIPQRDDDGFAALLEPFYDGKSLTDPISTAKDKWNLVPAFLKVKGLVKQHIDSFNYFVEHEIKDIVKANKRVTSEVDKYFWLEYTDIRVGEPERMDYDDRKPQNEITPNECRLRDMTYAAPIRVDIKYMRGRTIVARKNIAIGRMPIMLKSSKCRLAGKNDRQMAHMNECALDPGGYFIVNGTEKVILVQEQLSKNRVIIEADPKKGIVSASVTSSTHERKSKKLHHELLLLVAGSDERYQDEFSVNFEEATKLGVHTQYQALEYIGARVKMGSRARQPGQPHRRNVIGDALEALSNIIITHVPVVGLEFRPKALYICFMVRRVLMAMVNPKLVDDRDYVGNKRLELAGQLLSLLFEDLFKKFNTDLKMNIDKVLKKPNRGMEFDAYNHMQSHGNYITIGMNRAISTGNWSLKRFKMERAGVTHVLSRLSYISALGMMTRISSQFEKTRKVSGPRALQPSQFGMLCTSDTPEGEACGLVKNLALMTHITTYDDEEPVKNLIFVLGAEDIVSMSGKEIYEKGTSVHIATDEGRICRPLIIVENKKPKVTKRHLEELRKGTMDFDDFLYKGLLEYVDCNEENDSNIAIKEDYINEATTHLEIEPFTVLGAVAGLIPYPHHNQSPRNTYQCAMGKQAIGAIAYNQFSRIDTLLYLMVYPQQPMVKTRTIELIKSQDRIADRQIGENGKPIAKHRVLGVDGVAMVGERINAGETYLNKESPSNPNSSGIGSDYGALDMKPAPMGYKLPDHAYIDKVMLSQTENESTVIKVQTRQTRRPELGDKFSSRHGQKGVVGIIVNQEDMPFADSGVTPDIIMNPHGFPSRMTVGKMLELLSGKAGVVNGSLEYGTCFGGSNVDVMGKILIDKGFSYSGKDFVTSGITGESLPAYVFFGPIYYQKAQAHEGRSRDGGLRLGEMERDCLIAYGASQLLLERLMLSSDAHEVDICETCGLMGYSGWCQTCKSSKGVSTMTMPYAAKLLVQEMLSMNVLVRLKLEDEFPHSGHVRG</sequence>
<evidence type="ECO:0000256" key="9">
    <source>
        <dbReference type="RuleBase" id="RU363031"/>
    </source>
</evidence>
<keyword evidence="6" id="KW-0862">Zinc</keyword>
<evidence type="ECO:0000256" key="1">
    <source>
        <dbReference type="ARBA" id="ARBA00006835"/>
    </source>
</evidence>
<dbReference type="EC" id="2.7.7.6" evidence="9"/>
<dbReference type="Pfam" id="PF04560">
    <property type="entry name" value="RNA_pol_Rpb2_7"/>
    <property type="match status" value="1"/>
</dbReference>
<dbReference type="FunFam" id="2.40.270.10:FF:000011">
    <property type="entry name" value="DNA-directed RNA polymerase subunit beta"/>
    <property type="match status" value="1"/>
</dbReference>
<dbReference type="SUPFAM" id="SSF64484">
    <property type="entry name" value="beta and beta-prime subunits of DNA dependent RNA-polymerase"/>
    <property type="match status" value="1"/>
</dbReference>
<dbReference type="GO" id="GO:0000428">
    <property type="term" value="C:DNA-directed RNA polymerase complex"/>
    <property type="evidence" value="ECO:0007669"/>
    <property type="project" value="UniProtKB-KW"/>
</dbReference>
<feature type="domain" description="RNA polymerase Rpb2" evidence="15">
    <location>
        <begin position="480"/>
        <end position="543"/>
    </location>
</feature>
<dbReference type="Pfam" id="PF04561">
    <property type="entry name" value="RNA_pol_Rpb2_2"/>
    <property type="match status" value="1"/>
</dbReference>
<dbReference type="Proteomes" id="UP000322873">
    <property type="component" value="Unassembled WGS sequence"/>
</dbReference>
<dbReference type="InterPro" id="IPR007642">
    <property type="entry name" value="RNA_pol_Rpb2_2"/>
</dbReference>
<reference evidence="18 19" key="1">
    <citation type="submission" date="2019-06" db="EMBL/GenBank/DDBJ databases">
        <title>Genome Sequence of the Brown Rot Fungal Pathogen Monilinia fructicola.</title>
        <authorList>
            <person name="De Miccolis Angelini R.M."/>
            <person name="Landi L."/>
            <person name="Abate D."/>
            <person name="Pollastro S."/>
            <person name="Romanazzi G."/>
            <person name="Faretra F."/>
        </authorList>
    </citation>
    <scope>NUCLEOTIDE SEQUENCE [LARGE SCALE GENOMIC DNA]</scope>
    <source>
        <strain evidence="18 19">Mfrc123</strain>
    </source>
</reference>
<dbReference type="Gene3D" id="3.90.1100.10">
    <property type="match status" value="2"/>
</dbReference>
<dbReference type="FunFam" id="2.40.270.10:FF:000022">
    <property type="match status" value="1"/>
</dbReference>
<dbReference type="GO" id="GO:0003899">
    <property type="term" value="F:DNA-directed RNA polymerase activity"/>
    <property type="evidence" value="ECO:0007669"/>
    <property type="project" value="UniProtKB-EC"/>
</dbReference>
<dbReference type="InterPro" id="IPR007121">
    <property type="entry name" value="RNA_pol_bsu_CS"/>
</dbReference>
<dbReference type="InterPro" id="IPR007644">
    <property type="entry name" value="RNA_pol_bsu_protrusion"/>
</dbReference>
<evidence type="ECO:0000259" key="16">
    <source>
        <dbReference type="Pfam" id="PF04566"/>
    </source>
</evidence>
<feature type="domain" description="DNA-directed RNA polymerase subunit 2 hybrid-binding" evidence="11">
    <location>
        <begin position="664"/>
        <end position="728"/>
    </location>
</feature>
<keyword evidence="7 9" id="KW-0804">Transcription</keyword>
<feature type="domain" description="RNA polymerase Rpb2" evidence="12">
    <location>
        <begin position="960"/>
        <end position="1045"/>
    </location>
</feature>
<dbReference type="InterPro" id="IPR007646">
    <property type="entry name" value="RNA_pol_Rpb2_4"/>
</dbReference>